<comment type="caution">
    <text evidence="6">Lacks conserved residue(s) required for the propagation of feature annotation.</text>
</comment>
<evidence type="ECO:0000256" key="2">
    <source>
        <dbReference type="ARBA" id="ARBA00022552"/>
    </source>
</evidence>
<name>A0A895XV27_9ACTN</name>
<reference evidence="7" key="1">
    <citation type="submission" date="2021-02" db="EMBL/GenBank/DDBJ databases">
        <title>Natronoglycomyces albus gen. nov., sp. nov, a haloalkaliphilic actinobacterium from a soda solonchak soil.</title>
        <authorList>
            <person name="Sorokin D.Y."/>
            <person name="Khijniak T.V."/>
            <person name="Zakharycheva A.P."/>
            <person name="Boueva O.V."/>
            <person name="Ariskina E.V."/>
            <person name="Hahnke R.L."/>
            <person name="Bunk B."/>
            <person name="Sproer C."/>
            <person name="Schumann P."/>
            <person name="Evtushenko L.I."/>
            <person name="Kublanov I.V."/>
        </authorList>
    </citation>
    <scope>NUCLEOTIDE SEQUENCE</scope>
    <source>
        <strain evidence="7">DSM 106290</strain>
    </source>
</reference>
<evidence type="ECO:0000256" key="1">
    <source>
        <dbReference type="ARBA" id="ARBA00022490"/>
    </source>
</evidence>
<comment type="similarity">
    <text evidence="6">Belongs to the methyltransferase superfamily. RNA methyltransferase RsmG family.</text>
</comment>
<keyword evidence="5 6" id="KW-0949">S-adenosyl-L-methionine</keyword>
<dbReference type="CDD" id="cd02440">
    <property type="entry name" value="AdoMet_MTases"/>
    <property type="match status" value="1"/>
</dbReference>
<dbReference type="EMBL" id="CP070496">
    <property type="protein sequence ID" value="QSB07119.1"/>
    <property type="molecule type" value="Genomic_DNA"/>
</dbReference>
<evidence type="ECO:0000256" key="4">
    <source>
        <dbReference type="ARBA" id="ARBA00022679"/>
    </source>
</evidence>
<evidence type="ECO:0000256" key="3">
    <source>
        <dbReference type="ARBA" id="ARBA00022603"/>
    </source>
</evidence>
<feature type="binding site" evidence="6">
    <location>
        <begin position="108"/>
        <end position="109"/>
    </location>
    <ligand>
        <name>S-adenosyl-L-methionine</name>
        <dbReference type="ChEBI" id="CHEBI:59789"/>
    </ligand>
</feature>
<dbReference type="InterPro" id="IPR003682">
    <property type="entry name" value="rRNA_ssu_MeTfrase_G"/>
</dbReference>
<dbReference type="HAMAP" id="MF_00074">
    <property type="entry name" value="16SrRNA_methyltr_G"/>
    <property type="match status" value="1"/>
</dbReference>
<dbReference type="SUPFAM" id="SSF53335">
    <property type="entry name" value="S-adenosyl-L-methionine-dependent methyltransferases"/>
    <property type="match status" value="1"/>
</dbReference>
<accession>A0A895XV27</accession>
<dbReference type="AlphaFoldDB" id="A0A895XV27"/>
<feature type="binding site" evidence="6">
    <location>
        <position position="62"/>
    </location>
    <ligand>
        <name>S-adenosyl-L-methionine</name>
        <dbReference type="ChEBI" id="CHEBI:59789"/>
    </ligand>
</feature>
<evidence type="ECO:0000313" key="8">
    <source>
        <dbReference type="Proteomes" id="UP000662939"/>
    </source>
</evidence>
<evidence type="ECO:0000313" key="7">
    <source>
        <dbReference type="EMBL" id="QSB07119.1"/>
    </source>
</evidence>
<dbReference type="PIRSF" id="PIRSF003078">
    <property type="entry name" value="GidB"/>
    <property type="match status" value="1"/>
</dbReference>
<dbReference type="RefSeq" id="WP_213173115.1">
    <property type="nucleotide sequence ID" value="NZ_CP070496.1"/>
</dbReference>
<dbReference type="EC" id="2.1.1.-" evidence="6"/>
<comment type="function">
    <text evidence="6">Specifically methylates the N7 position of a guanine in 16S rRNA.</text>
</comment>
<dbReference type="InterPro" id="IPR029063">
    <property type="entry name" value="SAM-dependent_MTases_sf"/>
</dbReference>
<protein>
    <recommendedName>
        <fullName evidence="6">Ribosomal RNA small subunit methyltransferase G</fullName>
        <ecNumber evidence="6">2.1.1.-</ecNumber>
    </recommendedName>
    <alternativeName>
        <fullName evidence="6">16S rRNA 7-methylguanosine methyltransferase</fullName>
        <shortName evidence="6">16S rRNA m7G methyltransferase</shortName>
    </alternativeName>
</protein>
<proteinExistence type="inferred from homology"/>
<dbReference type="Proteomes" id="UP000662939">
    <property type="component" value="Chromosome"/>
</dbReference>
<evidence type="ECO:0000256" key="6">
    <source>
        <dbReference type="HAMAP-Rule" id="MF_00074"/>
    </source>
</evidence>
<comment type="subcellular location">
    <subcellularLocation>
        <location evidence="6">Cytoplasm</location>
    </subcellularLocation>
</comment>
<dbReference type="GO" id="GO:0070043">
    <property type="term" value="F:rRNA (guanine-N7-)-methyltransferase activity"/>
    <property type="evidence" value="ECO:0007669"/>
    <property type="project" value="UniProtKB-UniRule"/>
</dbReference>
<dbReference type="PANTHER" id="PTHR31760">
    <property type="entry name" value="S-ADENOSYL-L-METHIONINE-DEPENDENT METHYLTRANSFERASES SUPERFAMILY PROTEIN"/>
    <property type="match status" value="1"/>
</dbReference>
<keyword evidence="3 6" id="KW-0489">Methyltransferase</keyword>
<keyword evidence="2 6" id="KW-0698">rRNA processing</keyword>
<dbReference type="PANTHER" id="PTHR31760:SF0">
    <property type="entry name" value="S-ADENOSYL-L-METHIONINE-DEPENDENT METHYLTRANSFERASES SUPERFAMILY PROTEIN"/>
    <property type="match status" value="1"/>
</dbReference>
<dbReference type="KEGG" id="nav:JQS30_16760"/>
<keyword evidence="8" id="KW-1185">Reference proteome</keyword>
<dbReference type="GO" id="GO:0005829">
    <property type="term" value="C:cytosol"/>
    <property type="evidence" value="ECO:0007669"/>
    <property type="project" value="TreeGrafter"/>
</dbReference>
<feature type="binding site" evidence="6">
    <location>
        <position position="123"/>
    </location>
    <ligand>
        <name>S-adenosyl-L-methionine</name>
        <dbReference type="ChEBI" id="CHEBI:59789"/>
    </ligand>
</feature>
<organism evidence="7 8">
    <name type="scientific">Natronoglycomyces albus</name>
    <dbReference type="NCBI Taxonomy" id="2811108"/>
    <lineage>
        <taxon>Bacteria</taxon>
        <taxon>Bacillati</taxon>
        <taxon>Actinomycetota</taxon>
        <taxon>Actinomycetes</taxon>
        <taxon>Glycomycetales</taxon>
        <taxon>Glycomycetaceae</taxon>
        <taxon>Natronoglycomyces</taxon>
    </lineage>
</organism>
<keyword evidence="1 6" id="KW-0963">Cytoplasm</keyword>
<feature type="binding site" evidence="6">
    <location>
        <position position="57"/>
    </location>
    <ligand>
        <name>S-adenosyl-L-methionine</name>
        <dbReference type="ChEBI" id="CHEBI:59789"/>
    </ligand>
</feature>
<sequence>MERMQQVEDYVGLLATEGMTRGLLGPREVPRLWDRHVLNCAVVGELIERESDVIDVGSGAGLPGIPLALARPDLWVTLVEPMQRRVAFLEEVVQTLGIPNVEVVRARAEEVFPQGRADVAVSRAVAPLGKLARWCLPLVRKGSSRPFAEPGTMLAIKGRSVIEEANREARNVRKAGGGDIEILTCGETILDEVTTVARIDRVR</sequence>
<gene>
    <name evidence="6 7" type="primary">rsmG</name>
    <name evidence="7" type="ORF">JQS30_16760</name>
</gene>
<dbReference type="Gene3D" id="3.40.50.150">
    <property type="entry name" value="Vaccinia Virus protein VP39"/>
    <property type="match status" value="1"/>
</dbReference>
<evidence type="ECO:0000256" key="5">
    <source>
        <dbReference type="ARBA" id="ARBA00022691"/>
    </source>
</evidence>
<dbReference type="NCBIfam" id="TIGR00138">
    <property type="entry name" value="rsmG_gidB"/>
    <property type="match status" value="1"/>
</dbReference>
<keyword evidence="4 6" id="KW-0808">Transferase</keyword>
<dbReference type="Pfam" id="PF02527">
    <property type="entry name" value="GidB"/>
    <property type="match status" value="1"/>
</dbReference>